<evidence type="ECO:0000313" key="3">
    <source>
        <dbReference type="Proteomes" id="UP000013270"/>
    </source>
</evidence>
<name>N8YMB6_ACIBZ</name>
<reference evidence="2 3" key="1">
    <citation type="submission" date="2013-02" db="EMBL/GenBank/DDBJ databases">
        <title>The Genome Sequence of Acinetobacter bereziniae NIPH 3.</title>
        <authorList>
            <consortium name="The Broad Institute Genome Sequencing Platform"/>
            <consortium name="The Broad Institute Genome Sequencing Center for Infectious Disease"/>
            <person name="Cerqueira G."/>
            <person name="Feldgarden M."/>
            <person name="Courvalin P."/>
            <person name="Perichon B."/>
            <person name="Grillot-Courvalin C."/>
            <person name="Clermont D."/>
            <person name="Rocha E."/>
            <person name="Yoon E.-J."/>
            <person name="Nemec A."/>
            <person name="Walker B."/>
            <person name="Young S.K."/>
            <person name="Zeng Q."/>
            <person name="Gargeya S."/>
            <person name="Fitzgerald M."/>
            <person name="Haas B."/>
            <person name="Abouelleil A."/>
            <person name="Alvarado L."/>
            <person name="Arachchi H.M."/>
            <person name="Berlin A.M."/>
            <person name="Chapman S.B."/>
            <person name="Dewar J."/>
            <person name="Goldberg J."/>
            <person name="Griggs A."/>
            <person name="Gujja S."/>
            <person name="Hansen M."/>
            <person name="Howarth C."/>
            <person name="Imamovic A."/>
            <person name="Larimer J."/>
            <person name="McCowan C."/>
            <person name="Murphy C."/>
            <person name="Neiman D."/>
            <person name="Pearson M."/>
            <person name="Priest M."/>
            <person name="Roberts A."/>
            <person name="Saif S."/>
            <person name="Shea T."/>
            <person name="Sisk P."/>
            <person name="Sykes S."/>
            <person name="Wortman J."/>
            <person name="Nusbaum C."/>
            <person name="Birren B."/>
        </authorList>
    </citation>
    <scope>NUCLEOTIDE SEQUENCE [LARGE SCALE GENOMIC DNA]</scope>
    <source>
        <strain evidence="2 3">NIPH 3</strain>
    </source>
</reference>
<evidence type="ECO:0000313" key="2">
    <source>
        <dbReference type="EMBL" id="ENV20395.1"/>
    </source>
</evidence>
<dbReference type="Proteomes" id="UP000013270">
    <property type="component" value="Unassembled WGS sequence"/>
</dbReference>
<comment type="caution">
    <text evidence="2">The sequence shown here is derived from an EMBL/GenBank/DDBJ whole genome shotgun (WGS) entry which is preliminary data.</text>
</comment>
<organism evidence="2 3">
    <name type="scientific">Acinetobacter bereziniae NIPH 3</name>
    <dbReference type="NCBI Taxonomy" id="1217651"/>
    <lineage>
        <taxon>Bacteria</taxon>
        <taxon>Pseudomonadati</taxon>
        <taxon>Pseudomonadota</taxon>
        <taxon>Gammaproteobacteria</taxon>
        <taxon>Moraxellales</taxon>
        <taxon>Moraxellaceae</taxon>
        <taxon>Acinetobacter</taxon>
    </lineage>
</organism>
<proteinExistence type="predicted"/>
<keyword evidence="1" id="KW-1133">Transmembrane helix</keyword>
<gene>
    <name evidence="2" type="ORF">F963_03680</name>
</gene>
<keyword evidence="1" id="KW-0472">Membrane</keyword>
<evidence type="ECO:0000256" key="1">
    <source>
        <dbReference type="SAM" id="Phobius"/>
    </source>
</evidence>
<sequence length="83" mass="9692">MTVFINILGILTVLLYVIWGRTLVMVYSLRSRKNNDLQIANSRLTNNVLKTNVAISMTKNEVDKKNYKKSYDLFHKDVNEWKG</sequence>
<dbReference type="HOGENOM" id="CLU_2534918_0_0_6"/>
<protein>
    <submittedName>
        <fullName evidence="2">Uncharacterized protein</fullName>
    </submittedName>
</protein>
<accession>N8YMB6</accession>
<keyword evidence="1" id="KW-0812">Transmembrane</keyword>
<dbReference type="EMBL" id="APPK01000049">
    <property type="protein sequence ID" value="ENV20395.1"/>
    <property type="molecule type" value="Genomic_DNA"/>
</dbReference>
<dbReference type="AlphaFoldDB" id="N8YMB6"/>
<feature type="transmembrane region" description="Helical" evidence="1">
    <location>
        <begin position="6"/>
        <end position="29"/>
    </location>
</feature>